<feature type="compositionally biased region" description="Low complexity" evidence="1">
    <location>
        <begin position="545"/>
        <end position="563"/>
    </location>
</feature>
<dbReference type="AlphaFoldDB" id="A0A7G2FI87"/>
<gene>
    <name evidence="2" type="ORF">AT9943_LOCUS21298</name>
</gene>
<feature type="compositionally biased region" description="Polar residues" evidence="1">
    <location>
        <begin position="371"/>
        <end position="380"/>
    </location>
</feature>
<dbReference type="GO" id="GO:0009535">
    <property type="term" value="C:chloroplast thylakoid membrane"/>
    <property type="evidence" value="ECO:0007669"/>
    <property type="project" value="InterPro"/>
</dbReference>
<organism evidence="2 3">
    <name type="scientific">Arabidopsis thaliana</name>
    <name type="common">Mouse-ear cress</name>
    <dbReference type="NCBI Taxonomy" id="3702"/>
    <lineage>
        <taxon>Eukaryota</taxon>
        <taxon>Viridiplantae</taxon>
        <taxon>Streptophyta</taxon>
        <taxon>Embryophyta</taxon>
        <taxon>Tracheophyta</taxon>
        <taxon>Spermatophyta</taxon>
        <taxon>Magnoliopsida</taxon>
        <taxon>eudicotyledons</taxon>
        <taxon>Gunneridae</taxon>
        <taxon>Pentapetalae</taxon>
        <taxon>rosids</taxon>
        <taxon>malvids</taxon>
        <taxon>Brassicales</taxon>
        <taxon>Brassicaceae</taxon>
        <taxon>Camelineae</taxon>
        <taxon>Arabidopsis</taxon>
    </lineage>
</organism>
<feature type="region of interest" description="Disordered" evidence="1">
    <location>
        <begin position="75"/>
        <end position="103"/>
    </location>
</feature>
<feature type="compositionally biased region" description="Polar residues" evidence="1">
    <location>
        <begin position="417"/>
        <end position="428"/>
    </location>
</feature>
<dbReference type="GO" id="GO:0080183">
    <property type="term" value="P:response to photooxidative stress"/>
    <property type="evidence" value="ECO:0007669"/>
    <property type="project" value="InterPro"/>
</dbReference>
<feature type="region of interest" description="Disordered" evidence="1">
    <location>
        <begin position="318"/>
        <end position="491"/>
    </location>
</feature>
<name>A0A7G2FI87_ARATH</name>
<accession>A0A7G2FI87</accession>
<feature type="compositionally biased region" description="Basic and acidic residues" evidence="1">
    <location>
        <begin position="321"/>
        <end position="331"/>
    </location>
</feature>
<dbReference type="Proteomes" id="UP000516314">
    <property type="component" value="Chromosome 5"/>
</dbReference>
<dbReference type="EMBL" id="LR881470">
    <property type="protein sequence ID" value="CAD5333963.1"/>
    <property type="molecule type" value="Genomic_DNA"/>
</dbReference>
<proteinExistence type="predicted"/>
<dbReference type="PANTHER" id="PTHR33672:SF24">
    <property type="entry name" value="OS01G0798600 PROTEIN"/>
    <property type="match status" value="1"/>
</dbReference>
<dbReference type="PANTHER" id="PTHR33672">
    <property type="entry name" value="YCF3-INTERACTING PROTEIN 1, CHLOROPLASTIC"/>
    <property type="match status" value="1"/>
</dbReference>
<dbReference type="GO" id="GO:0048564">
    <property type="term" value="P:photosystem I assembly"/>
    <property type="evidence" value="ECO:0007669"/>
    <property type="project" value="InterPro"/>
</dbReference>
<feature type="compositionally biased region" description="Acidic residues" evidence="1">
    <location>
        <begin position="91"/>
        <end position="103"/>
    </location>
</feature>
<reference evidence="2 3" key="1">
    <citation type="submission" date="2020-09" db="EMBL/GenBank/DDBJ databases">
        <authorList>
            <person name="Ashkenazy H."/>
        </authorList>
    </citation>
    <scope>NUCLEOTIDE SEQUENCE [LARGE SCALE GENOMIC DNA]</scope>
    <source>
        <strain evidence="3">cv. Cdm-0</strain>
    </source>
</reference>
<feature type="compositionally biased region" description="Polar residues" evidence="1">
    <location>
        <begin position="443"/>
        <end position="454"/>
    </location>
</feature>
<evidence type="ECO:0000313" key="2">
    <source>
        <dbReference type="EMBL" id="CAD5333963.1"/>
    </source>
</evidence>
<feature type="compositionally biased region" description="Low complexity" evidence="1">
    <location>
        <begin position="469"/>
        <end position="482"/>
    </location>
</feature>
<evidence type="ECO:0000313" key="3">
    <source>
        <dbReference type="Proteomes" id="UP000516314"/>
    </source>
</evidence>
<evidence type="ECO:0000256" key="1">
    <source>
        <dbReference type="SAM" id="MobiDB-lite"/>
    </source>
</evidence>
<dbReference type="InterPro" id="IPR040340">
    <property type="entry name" value="CEST/Y3IP1"/>
</dbReference>
<feature type="region of interest" description="Disordered" evidence="1">
    <location>
        <begin position="535"/>
        <end position="563"/>
    </location>
</feature>
<sequence>MTTQIFQLPLKYCASSFSSTGQRNYGASSSPSPIVICKSNGISDGLWVKRRKNNRRFGSLIVKQEKGDVTEIRVPVPLTLEQQEKEKQNRDDEEDEIDEGDVDPEDLKYVNEIKRVIELLRRNRDMIFSEVKLTIMIEDPRELERRRLLGIEDADTPSRDDLAEALEQVNDGKIPKDRATLRMLHEEMIRWPNLEVEVSKKQRGKSMYAKSTDTGIDPKEAAKRLNVEWDSAAAIEEVDVDDEQGVVTKVAGYGALYFVSALPVIIATKHRDFRSENKMVAAVLMPTISFRDESAREDWQVLSRNDSKKKILVKQTSMMQSEREISMDPKSIRSLSMSGSLRRNDSFDMVRLPAMSPPRDLDSPMPLPLQPVQTTGSPKQRSGLMRVLRNREQDSLPNSPKQRSGLMRAFRNKDQDSLPNSTTGSPKQRSGLMRALRNKEQDSLPNSTTGSPKQRSGLMRALRNKEQDSSSASYKRSKSCGSTSKTLSHKSSGIRNSFFIKTDSNKSISNNSTLEDRFKCNALCLFLPGFSKGKPIRSSQKDDSSSFTRTTTMTRSSSSTITVSRTVSVRESTTTTTVISARASMEKFDCGSYTSESCGEEGGNHFFDLPSELIKSGSGDNDHDEPVSAAFVFDKEPVEKEIKGVLKVSGSKNRKAMESPSLRQVRFSTSSPVSYPTSPAISPRLLEATKNFNAFLEAQAV</sequence>
<protein>
    <submittedName>
        <fullName evidence="2">(thale cress) hypothetical protein</fullName>
    </submittedName>
</protein>